<protein>
    <submittedName>
        <fullName evidence="1">Uncharacterized protein</fullName>
    </submittedName>
</protein>
<dbReference type="EMBL" id="BQNB010012342">
    <property type="protein sequence ID" value="GJT02340.1"/>
    <property type="molecule type" value="Genomic_DNA"/>
</dbReference>
<proteinExistence type="predicted"/>
<sequence>MWGRRGRFVLSRRLLEEKDLEILRLRSLLAEEAEKAERAETAKVVRLCGIGLPLRFLPFEPIFQVFTRRRMLAGESAPCALYTVIFVVAELEAHVMDVSGRLEGEFYPAYLTTLAGRRWFLTHGIQLAMLKCIKSPEYQGILGHALGRAVDFGMHEGLEMPGWHVVLDCFILDGPLADLPEAAHLQPYLEQLSIPIHHSDDKVIVRETSLSFALLNVHSRTEGAKKHAAALRQLMMKIVSKPCLLRLGG</sequence>
<dbReference type="Proteomes" id="UP001151760">
    <property type="component" value="Unassembled WGS sequence"/>
</dbReference>
<reference evidence="1" key="1">
    <citation type="journal article" date="2022" name="Int. J. Mol. Sci.">
        <title>Draft Genome of Tanacetum Coccineum: Genomic Comparison of Closely Related Tanacetum-Family Plants.</title>
        <authorList>
            <person name="Yamashiro T."/>
            <person name="Shiraishi A."/>
            <person name="Nakayama K."/>
            <person name="Satake H."/>
        </authorList>
    </citation>
    <scope>NUCLEOTIDE SEQUENCE</scope>
</reference>
<evidence type="ECO:0000313" key="1">
    <source>
        <dbReference type="EMBL" id="GJT02340.1"/>
    </source>
</evidence>
<keyword evidence="2" id="KW-1185">Reference proteome</keyword>
<gene>
    <name evidence="1" type="ORF">Tco_0823509</name>
</gene>
<organism evidence="1 2">
    <name type="scientific">Tanacetum coccineum</name>
    <dbReference type="NCBI Taxonomy" id="301880"/>
    <lineage>
        <taxon>Eukaryota</taxon>
        <taxon>Viridiplantae</taxon>
        <taxon>Streptophyta</taxon>
        <taxon>Embryophyta</taxon>
        <taxon>Tracheophyta</taxon>
        <taxon>Spermatophyta</taxon>
        <taxon>Magnoliopsida</taxon>
        <taxon>eudicotyledons</taxon>
        <taxon>Gunneridae</taxon>
        <taxon>Pentapetalae</taxon>
        <taxon>asterids</taxon>
        <taxon>campanulids</taxon>
        <taxon>Asterales</taxon>
        <taxon>Asteraceae</taxon>
        <taxon>Asteroideae</taxon>
        <taxon>Anthemideae</taxon>
        <taxon>Anthemidinae</taxon>
        <taxon>Tanacetum</taxon>
    </lineage>
</organism>
<evidence type="ECO:0000313" key="2">
    <source>
        <dbReference type="Proteomes" id="UP001151760"/>
    </source>
</evidence>
<accession>A0ABQ5AI80</accession>
<name>A0ABQ5AI80_9ASTR</name>
<comment type="caution">
    <text evidence="1">The sequence shown here is derived from an EMBL/GenBank/DDBJ whole genome shotgun (WGS) entry which is preliminary data.</text>
</comment>
<reference evidence="1" key="2">
    <citation type="submission" date="2022-01" db="EMBL/GenBank/DDBJ databases">
        <authorList>
            <person name="Yamashiro T."/>
            <person name="Shiraishi A."/>
            <person name="Satake H."/>
            <person name="Nakayama K."/>
        </authorList>
    </citation>
    <scope>NUCLEOTIDE SEQUENCE</scope>
</reference>